<dbReference type="AlphaFoldDB" id="A0A2T3ZR61"/>
<evidence type="ECO:0000313" key="2">
    <source>
        <dbReference type="EMBL" id="PTB47291.1"/>
    </source>
</evidence>
<proteinExistence type="predicted"/>
<protein>
    <submittedName>
        <fullName evidence="2">Uncharacterized protein</fullName>
    </submittedName>
</protein>
<evidence type="ECO:0000256" key="1">
    <source>
        <dbReference type="SAM" id="MobiDB-lite"/>
    </source>
</evidence>
<feature type="region of interest" description="Disordered" evidence="1">
    <location>
        <begin position="1"/>
        <end position="31"/>
    </location>
</feature>
<accession>A0A2T3ZR61</accession>
<name>A0A2T3ZR61_TRIHA</name>
<dbReference type="EMBL" id="KZ679791">
    <property type="protein sequence ID" value="PTB47291.1"/>
    <property type="molecule type" value="Genomic_DNA"/>
</dbReference>
<organism evidence="2 3">
    <name type="scientific">Trichoderma harzianum CBS 226.95</name>
    <dbReference type="NCBI Taxonomy" id="983964"/>
    <lineage>
        <taxon>Eukaryota</taxon>
        <taxon>Fungi</taxon>
        <taxon>Dikarya</taxon>
        <taxon>Ascomycota</taxon>
        <taxon>Pezizomycotina</taxon>
        <taxon>Sordariomycetes</taxon>
        <taxon>Hypocreomycetidae</taxon>
        <taxon>Hypocreales</taxon>
        <taxon>Hypocreaceae</taxon>
        <taxon>Trichoderma</taxon>
    </lineage>
</organism>
<evidence type="ECO:0000313" key="3">
    <source>
        <dbReference type="Proteomes" id="UP000241690"/>
    </source>
</evidence>
<sequence length="56" mass="6401">MDEIFNALREEERKQEKGDGDKDKESEDKGSVPFRSPVVSFCTMLSRKQLKVVIIG</sequence>
<keyword evidence="3" id="KW-1185">Reference proteome</keyword>
<dbReference type="GeneID" id="36620598"/>
<gene>
    <name evidence="2" type="ORF">M431DRAFT_11856</name>
</gene>
<dbReference type="Proteomes" id="UP000241690">
    <property type="component" value="Unassembled WGS sequence"/>
</dbReference>
<dbReference type="RefSeq" id="XP_024766968.1">
    <property type="nucleotide sequence ID" value="XM_024912039.1"/>
</dbReference>
<reference evidence="2 3" key="1">
    <citation type="submission" date="2016-07" db="EMBL/GenBank/DDBJ databases">
        <title>Multiple horizontal gene transfer events from other fungi enriched the ability of initially mycotrophic Trichoderma (Ascomycota) to feed on dead plant biomass.</title>
        <authorList>
            <consortium name="DOE Joint Genome Institute"/>
            <person name="Aerts A."/>
            <person name="Atanasova L."/>
            <person name="Chenthamara K."/>
            <person name="Zhang J."/>
            <person name="Grujic M."/>
            <person name="Henrissat B."/>
            <person name="Kuo A."/>
            <person name="Salamov A."/>
            <person name="Lipzen A."/>
            <person name="Labutti K."/>
            <person name="Barry K."/>
            <person name="Miao Y."/>
            <person name="Rahimi M.J."/>
            <person name="Shen Q."/>
            <person name="Grigoriev I.V."/>
            <person name="Kubicek C.P."/>
            <person name="Druzhinina I.S."/>
        </authorList>
    </citation>
    <scope>NUCLEOTIDE SEQUENCE [LARGE SCALE GENOMIC DNA]</scope>
    <source>
        <strain evidence="2 3">CBS 226.95</strain>
    </source>
</reference>
<feature type="compositionally biased region" description="Basic and acidic residues" evidence="1">
    <location>
        <begin position="8"/>
        <end position="30"/>
    </location>
</feature>